<dbReference type="Proteomes" id="UP000715441">
    <property type="component" value="Unassembled WGS sequence"/>
</dbReference>
<comment type="caution">
    <text evidence="3">The sequence shown here is derived from an EMBL/GenBank/DDBJ whole genome shotgun (WGS) entry which is preliminary data.</text>
</comment>
<dbReference type="RefSeq" id="WP_168510147.1">
    <property type="nucleotide sequence ID" value="NZ_JAAXLS010000001.1"/>
</dbReference>
<dbReference type="PANTHER" id="PTHR21240:SF28">
    <property type="entry name" value="ISO-OROTATE DECARBOXYLASE (EUROFUNG)"/>
    <property type="match status" value="1"/>
</dbReference>
<name>A0ABX1IV18_9PSEU</name>
<keyword evidence="4" id="KW-1185">Reference proteome</keyword>
<dbReference type="Pfam" id="PF04909">
    <property type="entry name" value="Amidohydro_2"/>
    <property type="match status" value="1"/>
</dbReference>
<dbReference type="SUPFAM" id="SSF51556">
    <property type="entry name" value="Metallo-dependent hydrolases"/>
    <property type="match status" value="1"/>
</dbReference>
<evidence type="ECO:0000259" key="2">
    <source>
        <dbReference type="Pfam" id="PF04909"/>
    </source>
</evidence>
<reference evidence="3 4" key="1">
    <citation type="submission" date="2020-04" db="EMBL/GenBank/DDBJ databases">
        <title>Novel species.</title>
        <authorList>
            <person name="Teo W.F.A."/>
            <person name="Lipun K."/>
            <person name="Srisuk N."/>
            <person name="Duangmal K."/>
        </authorList>
    </citation>
    <scope>NUCLEOTIDE SEQUENCE [LARGE SCALE GENOMIC DNA]</scope>
    <source>
        <strain evidence="3 4">K13G38</strain>
    </source>
</reference>
<evidence type="ECO:0000256" key="1">
    <source>
        <dbReference type="ARBA" id="ARBA00023239"/>
    </source>
</evidence>
<dbReference type="InterPro" id="IPR032466">
    <property type="entry name" value="Metal_Hydrolase"/>
</dbReference>
<evidence type="ECO:0000313" key="4">
    <source>
        <dbReference type="Proteomes" id="UP000715441"/>
    </source>
</evidence>
<dbReference type="PANTHER" id="PTHR21240">
    <property type="entry name" value="2-AMINO-3-CARBOXYLMUCONATE-6-SEMIALDEHYDE DECARBOXYLASE"/>
    <property type="match status" value="1"/>
</dbReference>
<dbReference type="Gene3D" id="3.20.20.140">
    <property type="entry name" value="Metal-dependent hydrolases"/>
    <property type="match status" value="1"/>
</dbReference>
<sequence length="261" mass="28620">MIIDAYNTAQNVRGRSDYLTGVRPGEQPPPHIPFDPGRLLERMDAAGVDKAMVCSLAQRIENDFIIELTAKFPDRLFGFGQVRPQDDDALDEVERIAAAGLPGLKLHPTLHGYFASDHGLLDPVFRICREHGLIVLINALDDPFCHPMAIEEVAKGFPEVPTIIAHMGAVWNVPDAITVAERNPSIYLDTSATLLSDVRRAYGRLGPEKILMGTEWPGHDFDLERMKIAKAITDDADRALVEGGNMARLLGMADGGTCDPQ</sequence>
<evidence type="ECO:0000313" key="3">
    <source>
        <dbReference type="EMBL" id="NKQ51334.1"/>
    </source>
</evidence>
<dbReference type="InterPro" id="IPR032465">
    <property type="entry name" value="ACMSD"/>
</dbReference>
<keyword evidence="1" id="KW-0456">Lyase</keyword>
<dbReference type="InterPro" id="IPR006680">
    <property type="entry name" value="Amidohydro-rel"/>
</dbReference>
<dbReference type="EMBL" id="JAAXLS010000001">
    <property type="protein sequence ID" value="NKQ51334.1"/>
    <property type="molecule type" value="Genomic_DNA"/>
</dbReference>
<feature type="domain" description="Amidohydrolase-related" evidence="2">
    <location>
        <begin position="31"/>
        <end position="251"/>
    </location>
</feature>
<accession>A0ABX1IV18</accession>
<protein>
    <submittedName>
        <fullName evidence="3">Amidohydrolase</fullName>
    </submittedName>
</protein>
<proteinExistence type="predicted"/>
<gene>
    <name evidence="3" type="ORF">HFP15_00370</name>
</gene>
<organism evidence="3 4">
    <name type="scientific">Amycolatopsis acididurans</name>
    <dbReference type="NCBI Taxonomy" id="2724524"/>
    <lineage>
        <taxon>Bacteria</taxon>
        <taxon>Bacillati</taxon>
        <taxon>Actinomycetota</taxon>
        <taxon>Actinomycetes</taxon>
        <taxon>Pseudonocardiales</taxon>
        <taxon>Pseudonocardiaceae</taxon>
        <taxon>Amycolatopsis</taxon>
    </lineage>
</organism>